<organism evidence="2 3">
    <name type="scientific">Podospora didyma</name>
    <dbReference type="NCBI Taxonomy" id="330526"/>
    <lineage>
        <taxon>Eukaryota</taxon>
        <taxon>Fungi</taxon>
        <taxon>Dikarya</taxon>
        <taxon>Ascomycota</taxon>
        <taxon>Pezizomycotina</taxon>
        <taxon>Sordariomycetes</taxon>
        <taxon>Sordariomycetidae</taxon>
        <taxon>Sordariales</taxon>
        <taxon>Podosporaceae</taxon>
        <taxon>Podospora</taxon>
    </lineage>
</organism>
<keyword evidence="1" id="KW-0472">Membrane</keyword>
<name>A0AAE0NY97_9PEZI</name>
<evidence type="ECO:0000256" key="1">
    <source>
        <dbReference type="SAM" id="Phobius"/>
    </source>
</evidence>
<evidence type="ECO:0000313" key="2">
    <source>
        <dbReference type="EMBL" id="KAK3389927.1"/>
    </source>
</evidence>
<accession>A0AAE0NY97</accession>
<keyword evidence="3" id="KW-1185">Reference proteome</keyword>
<keyword evidence="1" id="KW-1133">Transmembrane helix</keyword>
<keyword evidence="1" id="KW-0812">Transmembrane</keyword>
<comment type="caution">
    <text evidence="2">The sequence shown here is derived from an EMBL/GenBank/DDBJ whole genome shotgun (WGS) entry which is preliminary data.</text>
</comment>
<evidence type="ECO:0000313" key="3">
    <source>
        <dbReference type="Proteomes" id="UP001285441"/>
    </source>
</evidence>
<feature type="transmembrane region" description="Helical" evidence="1">
    <location>
        <begin position="283"/>
        <end position="310"/>
    </location>
</feature>
<reference evidence="2" key="1">
    <citation type="journal article" date="2023" name="Mol. Phylogenet. Evol.">
        <title>Genome-scale phylogeny and comparative genomics of the fungal order Sordariales.</title>
        <authorList>
            <person name="Hensen N."/>
            <person name="Bonometti L."/>
            <person name="Westerberg I."/>
            <person name="Brannstrom I.O."/>
            <person name="Guillou S."/>
            <person name="Cros-Aarteil S."/>
            <person name="Calhoun S."/>
            <person name="Haridas S."/>
            <person name="Kuo A."/>
            <person name="Mondo S."/>
            <person name="Pangilinan J."/>
            <person name="Riley R."/>
            <person name="LaButti K."/>
            <person name="Andreopoulos B."/>
            <person name="Lipzen A."/>
            <person name="Chen C."/>
            <person name="Yan M."/>
            <person name="Daum C."/>
            <person name="Ng V."/>
            <person name="Clum A."/>
            <person name="Steindorff A."/>
            <person name="Ohm R.A."/>
            <person name="Martin F."/>
            <person name="Silar P."/>
            <person name="Natvig D.O."/>
            <person name="Lalanne C."/>
            <person name="Gautier V."/>
            <person name="Ament-Velasquez S.L."/>
            <person name="Kruys A."/>
            <person name="Hutchinson M.I."/>
            <person name="Powell A.J."/>
            <person name="Barry K."/>
            <person name="Miller A.N."/>
            <person name="Grigoriev I.V."/>
            <person name="Debuchy R."/>
            <person name="Gladieux P."/>
            <person name="Hiltunen Thoren M."/>
            <person name="Johannesson H."/>
        </authorList>
    </citation>
    <scope>NUCLEOTIDE SEQUENCE</scope>
    <source>
        <strain evidence="2">CBS 232.78</strain>
    </source>
</reference>
<proteinExistence type="predicted"/>
<feature type="transmembrane region" description="Helical" evidence="1">
    <location>
        <begin position="28"/>
        <end position="51"/>
    </location>
</feature>
<dbReference type="AlphaFoldDB" id="A0AAE0NY97"/>
<reference evidence="2" key="2">
    <citation type="submission" date="2023-06" db="EMBL/GenBank/DDBJ databases">
        <authorList>
            <consortium name="Lawrence Berkeley National Laboratory"/>
            <person name="Haridas S."/>
            <person name="Hensen N."/>
            <person name="Bonometti L."/>
            <person name="Westerberg I."/>
            <person name="Brannstrom I.O."/>
            <person name="Guillou S."/>
            <person name="Cros-Aarteil S."/>
            <person name="Calhoun S."/>
            <person name="Kuo A."/>
            <person name="Mondo S."/>
            <person name="Pangilinan J."/>
            <person name="Riley R."/>
            <person name="LaButti K."/>
            <person name="Andreopoulos B."/>
            <person name="Lipzen A."/>
            <person name="Chen C."/>
            <person name="Yanf M."/>
            <person name="Daum C."/>
            <person name="Ng V."/>
            <person name="Clum A."/>
            <person name="Steindorff A."/>
            <person name="Ohm R."/>
            <person name="Martin F."/>
            <person name="Silar P."/>
            <person name="Natvig D."/>
            <person name="Lalanne C."/>
            <person name="Gautier V."/>
            <person name="Ament-velasquez S.L."/>
            <person name="Kruys A."/>
            <person name="Hutchinson M.I."/>
            <person name="Powell A.J."/>
            <person name="Barry K."/>
            <person name="Miller A.N."/>
            <person name="Grigoriev I.V."/>
            <person name="Debuchy R."/>
            <person name="Gladieux P."/>
            <person name="Thoren M.H."/>
            <person name="Johannesson H."/>
        </authorList>
    </citation>
    <scope>NUCLEOTIDE SEQUENCE</scope>
    <source>
        <strain evidence="2">CBS 232.78</strain>
    </source>
</reference>
<dbReference type="EMBL" id="JAULSW010000002">
    <property type="protein sequence ID" value="KAK3389927.1"/>
    <property type="molecule type" value="Genomic_DNA"/>
</dbReference>
<dbReference type="Proteomes" id="UP001285441">
    <property type="component" value="Unassembled WGS sequence"/>
</dbReference>
<protein>
    <submittedName>
        <fullName evidence="2">Uncharacterized protein</fullName>
    </submittedName>
</protein>
<sequence length="421" mass="46933">MSTATTGTDNGDKQDGIQLSHSTKIHTLFRISISALFIAWSCALGWVLVFLSRVSLSGLFFGAACRPDGSFSPFGDDYRWWSKDGFFQITIGFGTLTFTEAKAIDVAWDIIVSRLGQALMAYISWRTFADYVATSMITHSVTYSSFWVIFLHKEPSLTSVLRLIRDLLPDFVKTAISESLVNKNPDISKYGLHNRTTGATTWGNMTLIPALNISAFYFLSLPDRKATGKIPTQNSKNRAYSAYGHTYSLGYIKANGTCQPITDDKPCTAGSPPDAESCGTQQYLWGFSYIQLFINNLLLILWTVGMFIMWQKAHFQLPLHGYPEVPRGWRAIKELSRSLEAEMASNKIDFDALTDRELTRQIRKHLNGGSVLFQQGSLERPGHSFSKTITLSLHQVRILLQVAYTSTHTCTLSVVLAEGVA</sequence>
<gene>
    <name evidence="2" type="ORF">B0H63DRAFT_446085</name>
</gene>